<accession>E3GW06</accession>
<feature type="domain" description="4Fe-4S ferredoxin-type" evidence="2">
    <location>
        <begin position="91"/>
        <end position="120"/>
    </location>
</feature>
<evidence type="ECO:0000259" key="1">
    <source>
        <dbReference type="PROSITE" id="PS50943"/>
    </source>
</evidence>
<dbReference type="GO" id="GO:0003677">
    <property type="term" value="F:DNA binding"/>
    <property type="evidence" value="ECO:0007669"/>
    <property type="project" value="InterPro"/>
</dbReference>
<dbReference type="Pfam" id="PF00037">
    <property type="entry name" value="Fer4"/>
    <property type="match status" value="1"/>
</dbReference>
<name>E3GW06_METFV</name>
<dbReference type="AlphaFoldDB" id="E3GW06"/>
<dbReference type="Pfam" id="PF01381">
    <property type="entry name" value="HTH_3"/>
    <property type="match status" value="1"/>
</dbReference>
<gene>
    <name evidence="3" type="ordered locus">Mfer_0975</name>
</gene>
<dbReference type="PROSITE" id="PS00198">
    <property type="entry name" value="4FE4S_FER_1"/>
    <property type="match status" value="1"/>
</dbReference>
<dbReference type="Gene3D" id="3.30.70.20">
    <property type="match status" value="1"/>
</dbReference>
<dbReference type="InterPro" id="IPR010982">
    <property type="entry name" value="Lambda_DNA-bd_dom_sf"/>
</dbReference>
<protein>
    <submittedName>
        <fullName evidence="3">Formylmethanofuran dehydrogenase, subunit H</fullName>
        <ecNumber evidence="3">1.2.99.5</ecNumber>
    </submittedName>
</protein>
<sequence length="154" mass="16961">MPSHLASALKCITAIKLKKQGLSQAKISKLLGINRSTVSHYLHGRNVSPKSLKVAKIIINFCPRDFILFVQSVIEKKEEVKTIVKTCQNRNFKVLVKDSCIGCGTCSEKCPMDAIKISGLKAKVNSKLCCGCEFCIKVCKTNSIEIMEVKNNGN</sequence>
<dbReference type="PROSITE" id="PS50943">
    <property type="entry name" value="HTH_CROC1"/>
    <property type="match status" value="1"/>
</dbReference>
<dbReference type="KEGG" id="mfv:Mfer_0975"/>
<keyword evidence="3" id="KW-0560">Oxidoreductase</keyword>
<reference evidence="3 4" key="1">
    <citation type="journal article" date="2010" name="Stand. Genomic Sci.">
        <title>Complete genome sequence of Methanothermus fervidus type strain (V24S).</title>
        <authorList>
            <person name="Anderson I."/>
            <person name="Djao O.D."/>
            <person name="Misra M."/>
            <person name="Chertkov O."/>
            <person name="Nolan M."/>
            <person name="Lucas S."/>
            <person name="Lapidus A."/>
            <person name="Del Rio T.G."/>
            <person name="Tice H."/>
            <person name="Cheng J.F."/>
            <person name="Tapia R."/>
            <person name="Han C."/>
            <person name="Goodwin L."/>
            <person name="Pitluck S."/>
            <person name="Liolios K."/>
            <person name="Ivanova N."/>
            <person name="Mavromatis K."/>
            <person name="Mikhailova N."/>
            <person name="Pati A."/>
            <person name="Brambilla E."/>
            <person name="Chen A."/>
            <person name="Palaniappan K."/>
            <person name="Land M."/>
            <person name="Hauser L."/>
            <person name="Chang Y.J."/>
            <person name="Jeffries C.D."/>
            <person name="Sikorski J."/>
            <person name="Spring S."/>
            <person name="Rohde M."/>
            <person name="Eichinger K."/>
            <person name="Huber H."/>
            <person name="Wirth R."/>
            <person name="Goker M."/>
            <person name="Detter J.C."/>
            <person name="Woyke T."/>
            <person name="Bristow J."/>
            <person name="Eisen J.A."/>
            <person name="Markowitz V."/>
            <person name="Hugenholtz P."/>
            <person name="Klenk H.P."/>
            <person name="Kyrpides N.C."/>
        </authorList>
    </citation>
    <scope>NUCLEOTIDE SEQUENCE [LARGE SCALE GENOMIC DNA]</scope>
    <source>
        <strain evidence="4">ATCC 43054 / DSM 2088 / JCM 10308 / V24 S</strain>
    </source>
</reference>
<organism evidence="3 4">
    <name type="scientific">Methanothermus fervidus (strain ATCC 43054 / DSM 2088 / JCM 10308 / V24 S)</name>
    <dbReference type="NCBI Taxonomy" id="523846"/>
    <lineage>
        <taxon>Archaea</taxon>
        <taxon>Methanobacteriati</taxon>
        <taxon>Methanobacteriota</taxon>
        <taxon>Methanomada group</taxon>
        <taxon>Methanobacteria</taxon>
        <taxon>Methanobacteriales</taxon>
        <taxon>Methanothermaceae</taxon>
        <taxon>Methanothermus</taxon>
    </lineage>
</organism>
<dbReference type="HOGENOM" id="CLU_145181_0_0_2"/>
<dbReference type="InterPro" id="IPR017900">
    <property type="entry name" value="4Fe4S_Fe_S_CS"/>
</dbReference>
<dbReference type="CDD" id="cd00093">
    <property type="entry name" value="HTH_XRE"/>
    <property type="match status" value="1"/>
</dbReference>
<feature type="domain" description="HTH cro/C1-type" evidence="1">
    <location>
        <begin position="18"/>
        <end position="67"/>
    </location>
</feature>
<dbReference type="PROSITE" id="PS51379">
    <property type="entry name" value="4FE4S_FER_2"/>
    <property type="match status" value="2"/>
</dbReference>
<evidence type="ECO:0000313" key="4">
    <source>
        <dbReference type="Proteomes" id="UP000002315"/>
    </source>
</evidence>
<dbReference type="STRING" id="523846.Mfer_0975"/>
<dbReference type="OrthoDB" id="23833at2157"/>
<dbReference type="EC" id="1.2.99.5" evidence="3"/>
<dbReference type="SUPFAM" id="SSF47413">
    <property type="entry name" value="lambda repressor-like DNA-binding domains"/>
    <property type="match status" value="1"/>
</dbReference>
<keyword evidence="4" id="KW-1185">Reference proteome</keyword>
<evidence type="ECO:0000259" key="2">
    <source>
        <dbReference type="PROSITE" id="PS51379"/>
    </source>
</evidence>
<dbReference type="Gene3D" id="1.10.260.40">
    <property type="entry name" value="lambda repressor-like DNA-binding domains"/>
    <property type="match status" value="1"/>
</dbReference>
<feature type="domain" description="4Fe-4S ferredoxin-type" evidence="2">
    <location>
        <begin position="121"/>
        <end position="149"/>
    </location>
</feature>
<dbReference type="EMBL" id="CP002278">
    <property type="protein sequence ID" value="ADP77771.1"/>
    <property type="molecule type" value="Genomic_DNA"/>
</dbReference>
<dbReference type="GO" id="GO:0016491">
    <property type="term" value="F:oxidoreductase activity"/>
    <property type="evidence" value="ECO:0007669"/>
    <property type="project" value="UniProtKB-KW"/>
</dbReference>
<evidence type="ECO:0000313" key="3">
    <source>
        <dbReference type="EMBL" id="ADP77771.1"/>
    </source>
</evidence>
<dbReference type="SUPFAM" id="SSF54862">
    <property type="entry name" value="4Fe-4S ferredoxins"/>
    <property type="match status" value="1"/>
</dbReference>
<dbReference type="InterPro" id="IPR017896">
    <property type="entry name" value="4Fe4S_Fe-S-bd"/>
</dbReference>
<proteinExistence type="predicted"/>
<dbReference type="Proteomes" id="UP000002315">
    <property type="component" value="Chromosome"/>
</dbReference>
<dbReference type="InterPro" id="IPR001387">
    <property type="entry name" value="Cro/C1-type_HTH"/>
</dbReference>